<dbReference type="PANTHER" id="PTHR48090:SF10">
    <property type="entry name" value="GLUCOSYL-3-PHOSPHOGLYCERATE SYNTHASE"/>
    <property type="match status" value="1"/>
</dbReference>
<evidence type="ECO:0000256" key="8">
    <source>
        <dbReference type="ARBA" id="ARBA00040894"/>
    </source>
</evidence>
<comment type="catalytic activity">
    <reaction evidence="9">
        <text>(2R)-3-phosphoglycerate + UDP-alpha-D-glucose = (2R)-2-O-(alpha-D-glucopyranosyl)-3-phospho-glycerate + UDP + H(+)</text>
        <dbReference type="Rhea" id="RHEA:31319"/>
        <dbReference type="ChEBI" id="CHEBI:15378"/>
        <dbReference type="ChEBI" id="CHEBI:58223"/>
        <dbReference type="ChEBI" id="CHEBI:58272"/>
        <dbReference type="ChEBI" id="CHEBI:58885"/>
        <dbReference type="ChEBI" id="CHEBI:62600"/>
        <dbReference type="EC" id="2.4.1.266"/>
    </reaction>
    <physiologicalReaction direction="left-to-right" evidence="9">
        <dbReference type="Rhea" id="RHEA:31320"/>
    </physiologicalReaction>
</comment>
<dbReference type="InterPro" id="IPR001173">
    <property type="entry name" value="Glyco_trans_2-like"/>
</dbReference>
<evidence type="ECO:0000256" key="4">
    <source>
        <dbReference type="ARBA" id="ARBA00022676"/>
    </source>
</evidence>
<evidence type="ECO:0000313" key="13">
    <source>
        <dbReference type="Proteomes" id="UP001528912"/>
    </source>
</evidence>
<name>A0ABT6CAW6_9MICO</name>
<protein>
    <recommendedName>
        <fullName evidence="8">Glucosyl-3-phosphoglycerate synthase</fullName>
        <ecNumber evidence="7">2.4.1.266</ecNumber>
    </recommendedName>
</protein>
<accession>A0ABT6CAW6</accession>
<dbReference type="Gene3D" id="3.90.550.10">
    <property type="entry name" value="Spore Coat Polysaccharide Biosynthesis Protein SpsA, Chain A"/>
    <property type="match status" value="1"/>
</dbReference>
<gene>
    <name evidence="12" type="ORF">P4R38_17430</name>
</gene>
<keyword evidence="5 12" id="KW-0808">Transferase</keyword>
<proteinExistence type="inferred from homology"/>
<organism evidence="12 13">
    <name type="scientific">Luteipulveratus flavus</name>
    <dbReference type="NCBI Taxonomy" id="3031728"/>
    <lineage>
        <taxon>Bacteria</taxon>
        <taxon>Bacillati</taxon>
        <taxon>Actinomycetota</taxon>
        <taxon>Actinomycetes</taxon>
        <taxon>Micrococcales</taxon>
        <taxon>Dermacoccaceae</taxon>
        <taxon>Luteipulveratus</taxon>
    </lineage>
</organism>
<evidence type="ECO:0000259" key="11">
    <source>
        <dbReference type="Pfam" id="PF00535"/>
    </source>
</evidence>
<comment type="cofactor">
    <cofactor evidence="2">
        <name>Mg(2+)</name>
        <dbReference type="ChEBI" id="CHEBI:18420"/>
    </cofactor>
</comment>
<evidence type="ECO:0000256" key="6">
    <source>
        <dbReference type="ARBA" id="ARBA00022842"/>
    </source>
</evidence>
<evidence type="ECO:0000256" key="5">
    <source>
        <dbReference type="ARBA" id="ARBA00022679"/>
    </source>
</evidence>
<evidence type="ECO:0000256" key="1">
    <source>
        <dbReference type="ARBA" id="ARBA00001936"/>
    </source>
</evidence>
<keyword evidence="6" id="KW-0460">Magnesium</keyword>
<reference evidence="12 13" key="1">
    <citation type="submission" date="2023-03" db="EMBL/GenBank/DDBJ databases">
        <title>YIM 133296 draft genome.</title>
        <authorList>
            <person name="Xiong L."/>
        </authorList>
    </citation>
    <scope>NUCLEOTIDE SEQUENCE [LARGE SCALE GENOMIC DNA]</scope>
    <source>
        <strain evidence="12 13">YIM 133296</strain>
    </source>
</reference>
<dbReference type="InterPro" id="IPR050256">
    <property type="entry name" value="Glycosyltransferase_2"/>
</dbReference>
<evidence type="ECO:0000256" key="2">
    <source>
        <dbReference type="ARBA" id="ARBA00001946"/>
    </source>
</evidence>
<comment type="similarity">
    <text evidence="3">Belongs to the glycosyltransferase 2 family.</text>
</comment>
<evidence type="ECO:0000256" key="7">
    <source>
        <dbReference type="ARBA" id="ARBA00039022"/>
    </source>
</evidence>
<dbReference type="InterPro" id="IPR029044">
    <property type="entry name" value="Nucleotide-diphossugar_trans"/>
</dbReference>
<evidence type="ECO:0000256" key="9">
    <source>
        <dbReference type="ARBA" id="ARBA00048689"/>
    </source>
</evidence>
<dbReference type="SUPFAM" id="SSF53448">
    <property type="entry name" value="Nucleotide-diphospho-sugar transferases"/>
    <property type="match status" value="1"/>
</dbReference>
<dbReference type="RefSeq" id="WP_277193273.1">
    <property type="nucleotide sequence ID" value="NZ_JAROAV010000046.1"/>
</dbReference>
<sequence>MQPFVAVIPAKDEAERIAATVQAVRSIPDVAAVVVVDDGSSDATGDLARTAGADVVRHPRNRGKAAALTTGAAYAMERGHGDLPLLFVDADLEASAARLGVLVPPVADGRADLTIATLPPQKTAGGGRGFVVRLARNGIQRLTGFEAQQPLSGMRCLDRAAYDAAQPLARGWGVETAMTIDVLRAGLTVLEVPCELHHRVTGSDWRGQVHRAKQYRDVWLALARRRLRR</sequence>
<comment type="catalytic activity">
    <reaction evidence="10">
        <text>an NDP-alpha-D-glucose + (2R)-3-phosphoglycerate = (2R)-2-O-(alpha-D-glucopyranosyl)-3-phospho-glycerate + a ribonucleoside 5'-diphosphate + H(+)</text>
        <dbReference type="Rhea" id="RHEA:47244"/>
        <dbReference type="ChEBI" id="CHEBI:15378"/>
        <dbReference type="ChEBI" id="CHEBI:57930"/>
        <dbReference type="ChEBI" id="CHEBI:58272"/>
        <dbReference type="ChEBI" id="CHEBI:62600"/>
        <dbReference type="ChEBI" id="CHEBI:76533"/>
        <dbReference type="EC" id="2.4.1.266"/>
    </reaction>
    <physiologicalReaction direction="left-to-right" evidence="10">
        <dbReference type="Rhea" id="RHEA:47245"/>
    </physiologicalReaction>
</comment>
<dbReference type="EMBL" id="JAROAV010000046">
    <property type="protein sequence ID" value="MDF8266033.1"/>
    <property type="molecule type" value="Genomic_DNA"/>
</dbReference>
<evidence type="ECO:0000256" key="3">
    <source>
        <dbReference type="ARBA" id="ARBA00006739"/>
    </source>
</evidence>
<feature type="domain" description="Glycosyltransferase 2-like" evidence="11">
    <location>
        <begin position="7"/>
        <end position="126"/>
    </location>
</feature>
<evidence type="ECO:0000313" key="12">
    <source>
        <dbReference type="EMBL" id="MDF8266033.1"/>
    </source>
</evidence>
<dbReference type="PANTHER" id="PTHR48090">
    <property type="entry name" value="UNDECAPRENYL-PHOSPHATE 4-DEOXY-4-FORMAMIDO-L-ARABINOSE TRANSFERASE-RELATED"/>
    <property type="match status" value="1"/>
</dbReference>
<evidence type="ECO:0000256" key="10">
    <source>
        <dbReference type="ARBA" id="ARBA00048997"/>
    </source>
</evidence>
<keyword evidence="4 12" id="KW-0328">Glycosyltransferase</keyword>
<dbReference type="Proteomes" id="UP001528912">
    <property type="component" value="Unassembled WGS sequence"/>
</dbReference>
<dbReference type="EC" id="2.4.1.266" evidence="7"/>
<keyword evidence="13" id="KW-1185">Reference proteome</keyword>
<comment type="caution">
    <text evidence="12">The sequence shown here is derived from an EMBL/GenBank/DDBJ whole genome shotgun (WGS) entry which is preliminary data.</text>
</comment>
<comment type="cofactor">
    <cofactor evidence="1">
        <name>Mn(2+)</name>
        <dbReference type="ChEBI" id="CHEBI:29035"/>
    </cofactor>
</comment>
<dbReference type="GO" id="GO:0016757">
    <property type="term" value="F:glycosyltransferase activity"/>
    <property type="evidence" value="ECO:0007669"/>
    <property type="project" value="UniProtKB-KW"/>
</dbReference>
<dbReference type="Pfam" id="PF00535">
    <property type="entry name" value="Glycos_transf_2"/>
    <property type="match status" value="1"/>
</dbReference>